<evidence type="ECO:0000256" key="5">
    <source>
        <dbReference type="ARBA" id="ARBA00023242"/>
    </source>
</evidence>
<comment type="similarity">
    <text evidence="6">Belongs to the WD repeat WDR12/YTM1 family.</text>
</comment>
<comment type="caution">
    <text evidence="9">The sequence shown here is derived from an EMBL/GenBank/DDBJ whole genome shotgun (WGS) entry which is preliminary data.</text>
</comment>
<dbReference type="PROSITE" id="PS50082">
    <property type="entry name" value="WD_REPEATS_2"/>
    <property type="match status" value="3"/>
</dbReference>
<keyword evidence="4" id="KW-0677">Repeat</keyword>
<dbReference type="GO" id="GO:0005654">
    <property type="term" value="C:nucleoplasm"/>
    <property type="evidence" value="ECO:0007669"/>
    <property type="project" value="UniProtKB-SubCell"/>
</dbReference>
<dbReference type="Pfam" id="PF08154">
    <property type="entry name" value="NLE"/>
    <property type="match status" value="1"/>
</dbReference>
<dbReference type="GO" id="GO:0000466">
    <property type="term" value="P:maturation of 5.8S rRNA from tricistronic rRNA transcript (SSU-rRNA, 5.8S rRNA, LSU-rRNA)"/>
    <property type="evidence" value="ECO:0007669"/>
    <property type="project" value="UniProtKB-UniRule"/>
</dbReference>
<dbReference type="InterPro" id="IPR020472">
    <property type="entry name" value="WD40_PAC1"/>
</dbReference>
<evidence type="ECO:0000256" key="1">
    <source>
        <dbReference type="ARBA" id="ARBA00022517"/>
    </source>
</evidence>
<dbReference type="EMBL" id="JANBPU010000121">
    <property type="protein sequence ID" value="KAJ1915973.1"/>
    <property type="molecule type" value="Genomic_DNA"/>
</dbReference>
<evidence type="ECO:0000256" key="4">
    <source>
        <dbReference type="ARBA" id="ARBA00022737"/>
    </source>
</evidence>
<keyword evidence="5 6" id="KW-0539">Nucleus</keyword>
<comment type="subcellular location">
    <subcellularLocation>
        <location evidence="6">Nucleus</location>
        <location evidence="6">Nucleolus</location>
    </subcellularLocation>
    <subcellularLocation>
        <location evidence="6">Nucleus</location>
        <location evidence="6">Nucleoplasm</location>
    </subcellularLocation>
</comment>
<feature type="domain" description="NLE" evidence="8">
    <location>
        <begin position="8"/>
        <end position="68"/>
    </location>
</feature>
<dbReference type="SMART" id="SM00320">
    <property type="entry name" value="WD40"/>
    <property type="match status" value="7"/>
</dbReference>
<evidence type="ECO:0000313" key="10">
    <source>
        <dbReference type="Proteomes" id="UP001150538"/>
    </source>
</evidence>
<accession>A0A9W8DSH8</accession>
<dbReference type="GO" id="GO:0005730">
    <property type="term" value="C:nucleolus"/>
    <property type="evidence" value="ECO:0007669"/>
    <property type="project" value="UniProtKB-SubCell"/>
</dbReference>
<protein>
    <recommendedName>
        <fullName evidence="6">Ribosome biogenesis protein YTM1</fullName>
    </recommendedName>
</protein>
<sequence>MSTTEAQLQVCFVARQTKHVVPSTPIVVPAHLKRYGLSQIINHILSLEKPVPFDFLIDGVFLRGSLESQLREKNISMEDVVDIEYVESMLPPKPLATIAQDDWISSVLVIDNTKFLTGSYDGALRVWNSSKECEQTAKVHDGPVKCVSTVATSTSQDGSAVIYSGSQDQSAISWEFRDDKFVPVYKALGHTGSIDSISVNSQNTHFITASSDSTLKIWSSSVPSTSEVEVDSVPKSKKAKHASQVELITKAALSTCTGHVGGVTSTLFDRSDDKKAFSCGWDHSIRTWDMETCTNVSTKACDKVCLALDHSLHNGLLATGHADSVIRLWDSRDSGASMVKMSLTGHKGWVSSLQWSPSSKYILASASHDGTLNIWDIRSTSPVYSIKPEDSKDQSGETQRLLALTWAQNFIAIGGQSGKLGIYETNYS</sequence>
<evidence type="ECO:0000259" key="8">
    <source>
        <dbReference type="Pfam" id="PF08154"/>
    </source>
</evidence>
<proteinExistence type="inferred from homology"/>
<keyword evidence="3 7" id="KW-0853">WD repeat</keyword>
<evidence type="ECO:0000256" key="6">
    <source>
        <dbReference type="HAMAP-Rule" id="MF_03029"/>
    </source>
</evidence>
<keyword evidence="2 6" id="KW-0698">rRNA processing</keyword>
<dbReference type="InterPro" id="IPR028599">
    <property type="entry name" value="WDR12/Ytm1"/>
</dbReference>
<dbReference type="InterPro" id="IPR019775">
    <property type="entry name" value="WD40_repeat_CS"/>
</dbReference>
<dbReference type="PANTHER" id="PTHR19855:SF11">
    <property type="entry name" value="RIBOSOME BIOGENESIS PROTEIN WDR12"/>
    <property type="match status" value="1"/>
</dbReference>
<dbReference type="HAMAP" id="MF_03029">
    <property type="entry name" value="WDR12"/>
    <property type="match status" value="1"/>
</dbReference>
<feature type="repeat" description="WD" evidence="7">
    <location>
        <begin position="187"/>
        <end position="219"/>
    </location>
</feature>
<dbReference type="GO" id="GO:0030687">
    <property type="term" value="C:preribosome, large subunit precursor"/>
    <property type="evidence" value="ECO:0007669"/>
    <property type="project" value="UniProtKB-UniRule"/>
</dbReference>
<comment type="function">
    <text evidence="6">Component of the NOP7 complex, which is required for maturation of the 25S and 5.8S ribosomal RNAs and formation of the 60S ribosome.</text>
</comment>
<feature type="repeat" description="WD" evidence="7">
    <location>
        <begin position="343"/>
        <end position="385"/>
    </location>
</feature>
<evidence type="ECO:0000256" key="2">
    <source>
        <dbReference type="ARBA" id="ARBA00022552"/>
    </source>
</evidence>
<evidence type="ECO:0000256" key="3">
    <source>
        <dbReference type="ARBA" id="ARBA00022574"/>
    </source>
</evidence>
<organism evidence="9 10">
    <name type="scientific">Mycoemilia scoparia</name>
    <dbReference type="NCBI Taxonomy" id="417184"/>
    <lineage>
        <taxon>Eukaryota</taxon>
        <taxon>Fungi</taxon>
        <taxon>Fungi incertae sedis</taxon>
        <taxon>Zoopagomycota</taxon>
        <taxon>Kickxellomycotina</taxon>
        <taxon>Kickxellomycetes</taxon>
        <taxon>Kickxellales</taxon>
        <taxon>Kickxellaceae</taxon>
        <taxon>Mycoemilia</taxon>
    </lineage>
</organism>
<dbReference type="InterPro" id="IPR015943">
    <property type="entry name" value="WD40/YVTN_repeat-like_dom_sf"/>
</dbReference>
<name>A0A9W8DSH8_9FUNG</name>
<dbReference type="PRINTS" id="PR00320">
    <property type="entry name" value="GPROTEINBRPT"/>
</dbReference>
<reference evidence="9" key="1">
    <citation type="submission" date="2022-07" db="EMBL/GenBank/DDBJ databases">
        <title>Phylogenomic reconstructions and comparative analyses of Kickxellomycotina fungi.</title>
        <authorList>
            <person name="Reynolds N.K."/>
            <person name="Stajich J.E."/>
            <person name="Barry K."/>
            <person name="Grigoriev I.V."/>
            <person name="Crous P."/>
            <person name="Smith M.E."/>
        </authorList>
    </citation>
    <scope>NUCLEOTIDE SEQUENCE</scope>
    <source>
        <strain evidence="9">NBRC 100468</strain>
    </source>
</reference>
<evidence type="ECO:0000313" key="9">
    <source>
        <dbReference type="EMBL" id="KAJ1915973.1"/>
    </source>
</evidence>
<dbReference type="InterPro" id="IPR012972">
    <property type="entry name" value="NLE"/>
</dbReference>
<dbReference type="Pfam" id="PF00400">
    <property type="entry name" value="WD40"/>
    <property type="match status" value="6"/>
</dbReference>
<dbReference type="SUPFAM" id="SSF50978">
    <property type="entry name" value="WD40 repeat-like"/>
    <property type="match status" value="1"/>
</dbReference>
<dbReference type="InterPro" id="IPR036322">
    <property type="entry name" value="WD40_repeat_dom_sf"/>
</dbReference>
<dbReference type="Proteomes" id="UP001150538">
    <property type="component" value="Unassembled WGS sequence"/>
</dbReference>
<dbReference type="Gene3D" id="2.130.10.10">
    <property type="entry name" value="YVTN repeat-like/Quinoprotein amine dehydrogenase"/>
    <property type="match status" value="1"/>
</dbReference>
<evidence type="ECO:0000256" key="7">
    <source>
        <dbReference type="PROSITE-ProRule" id="PRU00221"/>
    </source>
</evidence>
<dbReference type="OrthoDB" id="10251381at2759"/>
<gene>
    <name evidence="9" type="primary">YTM1_3</name>
    <name evidence="6" type="synonym">YTM1</name>
    <name evidence="9" type="ORF">H4219_004034</name>
</gene>
<dbReference type="PROSITE" id="PS50294">
    <property type="entry name" value="WD_REPEATS_REGION"/>
    <property type="match status" value="2"/>
</dbReference>
<dbReference type="PANTHER" id="PTHR19855">
    <property type="entry name" value="WD40 REPEAT PROTEIN 12, 37"/>
    <property type="match status" value="1"/>
</dbReference>
<keyword evidence="1 6" id="KW-0690">Ribosome biogenesis</keyword>
<feature type="repeat" description="WD" evidence="7">
    <location>
        <begin position="256"/>
        <end position="298"/>
    </location>
</feature>
<comment type="subunit">
    <text evidence="6">Component of the NOP7 complex, composed of ERB1, NOP7 and YTM1. Within the NOP7 complex ERB1 appears to interact directly with NOP7 and YTM1. The NOP7 complex also associates with the 66S pre-ribosome.</text>
</comment>
<dbReference type="PROSITE" id="PS00678">
    <property type="entry name" value="WD_REPEATS_1"/>
    <property type="match status" value="2"/>
</dbReference>
<dbReference type="InterPro" id="IPR001680">
    <property type="entry name" value="WD40_rpt"/>
</dbReference>
<keyword evidence="10" id="KW-1185">Reference proteome</keyword>
<dbReference type="AlphaFoldDB" id="A0A9W8DSH8"/>
<dbReference type="GO" id="GO:0043021">
    <property type="term" value="F:ribonucleoprotein complex binding"/>
    <property type="evidence" value="ECO:0007669"/>
    <property type="project" value="UniProtKB-UniRule"/>
</dbReference>
<dbReference type="GO" id="GO:0000463">
    <property type="term" value="P:maturation of LSU-rRNA from tricistronic rRNA transcript (SSU-rRNA, 5.8S rRNA, LSU-rRNA)"/>
    <property type="evidence" value="ECO:0007669"/>
    <property type="project" value="UniProtKB-UniRule"/>
</dbReference>